<dbReference type="InterPro" id="IPR003591">
    <property type="entry name" value="Leu-rich_rpt_typical-subtyp"/>
</dbReference>
<accession>A0A0R3RU83</accession>
<organism evidence="4 5">
    <name type="scientific">Elaeophora elaphi</name>
    <dbReference type="NCBI Taxonomy" id="1147741"/>
    <lineage>
        <taxon>Eukaryota</taxon>
        <taxon>Metazoa</taxon>
        <taxon>Ecdysozoa</taxon>
        <taxon>Nematoda</taxon>
        <taxon>Chromadorea</taxon>
        <taxon>Rhabditida</taxon>
        <taxon>Spirurina</taxon>
        <taxon>Spiruromorpha</taxon>
        <taxon>Filarioidea</taxon>
        <taxon>Onchocercidae</taxon>
        <taxon>Elaeophora</taxon>
    </lineage>
</organism>
<dbReference type="SMART" id="SM00369">
    <property type="entry name" value="LRR_TYP"/>
    <property type="match status" value="30"/>
</dbReference>
<dbReference type="InterPro" id="IPR032675">
    <property type="entry name" value="LRR_dom_sf"/>
</dbReference>
<evidence type="ECO:0000313" key="5">
    <source>
        <dbReference type="WBParaSite" id="EEL_0000557401-mRNA-1"/>
    </source>
</evidence>
<dbReference type="Proteomes" id="UP000050640">
    <property type="component" value="Unplaced"/>
</dbReference>
<keyword evidence="1" id="KW-0433">Leucine-rich repeat</keyword>
<dbReference type="GO" id="GO:0005886">
    <property type="term" value="C:plasma membrane"/>
    <property type="evidence" value="ECO:0007669"/>
    <property type="project" value="TreeGrafter"/>
</dbReference>
<evidence type="ECO:0000256" key="2">
    <source>
        <dbReference type="ARBA" id="ARBA00022729"/>
    </source>
</evidence>
<dbReference type="PANTHER" id="PTHR24369">
    <property type="entry name" value="ANTIGEN BSP, PUTATIVE-RELATED"/>
    <property type="match status" value="1"/>
</dbReference>
<protein>
    <submittedName>
        <fullName evidence="5">Chaoptin</fullName>
    </submittedName>
</protein>
<dbReference type="SUPFAM" id="SSF52047">
    <property type="entry name" value="RNI-like"/>
    <property type="match status" value="2"/>
</dbReference>
<keyword evidence="4" id="KW-1185">Reference proteome</keyword>
<keyword evidence="2" id="KW-0732">Signal</keyword>
<dbReference type="Gene3D" id="3.80.10.10">
    <property type="entry name" value="Ribonuclease Inhibitor"/>
    <property type="match status" value="9"/>
</dbReference>
<dbReference type="InterPro" id="IPR001611">
    <property type="entry name" value="Leu-rich_rpt"/>
</dbReference>
<proteinExistence type="predicted"/>
<dbReference type="SUPFAM" id="SSF52058">
    <property type="entry name" value="L domain-like"/>
    <property type="match status" value="1"/>
</dbReference>
<keyword evidence="3" id="KW-0677">Repeat</keyword>
<dbReference type="STRING" id="1147741.A0A0R3RU83"/>
<dbReference type="Pfam" id="PF13855">
    <property type="entry name" value="LRR_8"/>
    <property type="match status" value="11"/>
</dbReference>
<sequence length="1288" mass="147712">MPACSVDLRESRKLLVCLSLFNIIITAQAVFAQSFGIFTEQCLFDSALHSEWKACSCENLDGEGNIHVKCRRQPWTSIPTIPYDNRSLFSHNDTVYNIVALSVMHGSVAFINQDAFKHHSIQILDLTNNHIETINVNAFRGLENKLYQLTLNQNSLTSIPSWAMTYLYQLRYLHLVHNMIPEIKSDTFDETQLKNLHYLHLDYNQISMLPKKSLLRLPLQVLTLSNNRITEIEKLALPTTVWFLDLKNNLIPEIPYLALRELKQLRTLDLESNNITEVTNNPEVKFTSEIDLKLSNNRIRHIKDNAFDSFQQFGRLDLSYNQISTISGAAFNSISQMRQIDLSYNKIVHIPASTFKNMVKSLKWMNLEENQLHQLPNALQPLRTLEILNMNGNKLTIPQSDRMNRPYNDRLKKDKRFTIDRLDDSTINNLKPVLTELLLAFNRLTEIPTQALNGMSRLRHLDLSKNRIRYVQRLAFGKFDGTGTSLLKLNLAGNLIENITDPGAFLYMSSLTYLDLSHNRISYLNDNAFERLEGLESLFLQSNQLSQFPITALDNMKRLNYLLLDDNPIRVLPDYALRGLRSLQQLSLTRTKLRQITDRTFPGHFAPNLRSLNLAFGHIDYISARAFNGMDSLEQLALNNNKLINIQTLTFSSLRNLRQLSLAGNAINTTMERSISDIPTLENLSLARNRLQQLNKATFVNLNNLEQLDLSYNQLQTFDFTFLAQSLVNVKHLDLSHNRISTIDLHSAKRTLVYLNLAHNQLQSIGKNMLYDFGQLKILKLDHNELIEIPSSAFIMCKWLTELDLSHNHLKILHKGTFINQNIYDSLILRNNAIISLDIDTFGTNNVHKLDLAYNELKKIPQHALSSIQNSLTYLNLKGNRIRSINVNDFDGMDNLTELILADNHIETIEEAAFSKMRKLIKLDVSHNPITSWNPHAFRDLSNAIETLDLANTGLFSLPKIDNHGLRLLNISNNKIHEMNAAHLINNRKLATFDISYNNFKEIDPEMLAELVELKHLNITGNPVIKVTEKHFRNLYNLETLRLCDMEELLRLPEPQSFRNLRHLRNLYMYNLPSVQVYNISDILKHLPPLRTLAVEIKETRLAMQMNSADLRLLRKIIITGKQLFKIDTGAFAQLRGYKVDLTVRDTGIETFPSSAFNTLNAINFLSLSLQNNHLQTFQPFPHTKPPVLNQHGTILYNLQLKGNPITCDCRLNWIGEWIEYYENVNAAREQPLDDIRCADQAGGGATLHNVYTSTNRIVCRADSVIGNCNSIHILPNLLFSVLLTILN</sequence>
<dbReference type="PROSITE" id="PS51450">
    <property type="entry name" value="LRR"/>
    <property type="match status" value="10"/>
</dbReference>
<dbReference type="InterPro" id="IPR050541">
    <property type="entry name" value="LRR_TM_domain-containing"/>
</dbReference>
<dbReference type="SMART" id="SM00365">
    <property type="entry name" value="LRR_SD22"/>
    <property type="match status" value="12"/>
</dbReference>
<evidence type="ECO:0000256" key="3">
    <source>
        <dbReference type="ARBA" id="ARBA00022737"/>
    </source>
</evidence>
<evidence type="ECO:0000313" key="4">
    <source>
        <dbReference type="Proteomes" id="UP000050640"/>
    </source>
</evidence>
<dbReference type="SMART" id="SM00364">
    <property type="entry name" value="LRR_BAC"/>
    <property type="match status" value="10"/>
</dbReference>
<reference evidence="5" key="1">
    <citation type="submission" date="2017-02" db="UniProtKB">
        <authorList>
            <consortium name="WormBaseParasite"/>
        </authorList>
    </citation>
    <scope>IDENTIFICATION</scope>
</reference>
<dbReference type="PRINTS" id="PR00019">
    <property type="entry name" value="LEURICHRPT"/>
</dbReference>
<name>A0A0R3RU83_9BILA</name>
<evidence type="ECO:0000256" key="1">
    <source>
        <dbReference type="ARBA" id="ARBA00022614"/>
    </source>
</evidence>
<dbReference type="WBParaSite" id="EEL_0000557401-mRNA-1">
    <property type="protein sequence ID" value="EEL_0000557401-mRNA-1"/>
    <property type="gene ID" value="EEL_0000557401"/>
</dbReference>
<dbReference type="PANTHER" id="PTHR24369:SF210">
    <property type="entry name" value="CHAOPTIN-RELATED"/>
    <property type="match status" value="1"/>
</dbReference>